<proteinExistence type="predicted"/>
<evidence type="ECO:0000313" key="2">
    <source>
        <dbReference type="Proteomes" id="UP001200034"/>
    </source>
</evidence>
<feature type="non-terminal residue" evidence="1">
    <location>
        <position position="162"/>
    </location>
</feature>
<keyword evidence="2" id="KW-1185">Reference proteome</keyword>
<dbReference type="EMBL" id="JAJJHW010002585">
    <property type="protein sequence ID" value="KAH8372123.1"/>
    <property type="molecule type" value="Genomic_DNA"/>
</dbReference>
<name>A0AAD4K204_9MUSC</name>
<evidence type="ECO:0000313" key="1">
    <source>
        <dbReference type="EMBL" id="KAH8372123.1"/>
    </source>
</evidence>
<dbReference type="Pfam" id="PF06477">
    <property type="entry name" value="DUF1091"/>
    <property type="match status" value="1"/>
</dbReference>
<reference evidence="1" key="1">
    <citation type="journal article" date="2021" name="Mol. Ecol. Resour.">
        <title>Phylogenomic analyses of the genus Drosophila reveals genomic signals of climate adaptation.</title>
        <authorList>
            <person name="Li F."/>
            <person name="Rane R.V."/>
            <person name="Luria V."/>
            <person name="Xiong Z."/>
            <person name="Chen J."/>
            <person name="Li Z."/>
            <person name="Catullo R.A."/>
            <person name="Griffin P.C."/>
            <person name="Schiffer M."/>
            <person name="Pearce S."/>
            <person name="Lee S.F."/>
            <person name="McElroy K."/>
            <person name="Stocker A."/>
            <person name="Shirriffs J."/>
            <person name="Cockerell F."/>
            <person name="Coppin C."/>
            <person name="Sgro C.M."/>
            <person name="Karger A."/>
            <person name="Cain J.W."/>
            <person name="Weber J.A."/>
            <person name="Santpere G."/>
            <person name="Kirschner M.W."/>
            <person name="Hoffmann A.A."/>
            <person name="Oakeshott J.G."/>
            <person name="Zhang G."/>
        </authorList>
    </citation>
    <scope>NUCLEOTIDE SEQUENCE</scope>
    <source>
        <strain evidence="1">BGI-SZ-2011g</strain>
    </source>
</reference>
<dbReference type="InterPro" id="IPR010512">
    <property type="entry name" value="DUF1091"/>
</dbReference>
<dbReference type="PANTHER" id="PTHR21112">
    <property type="entry name" value="CHEMOSENSORY PROTEIN A 29A-RELATED"/>
    <property type="match status" value="1"/>
</dbReference>
<accession>A0AAD4K204</accession>
<comment type="caution">
    <text evidence="1">The sequence shown here is derived from an EMBL/GenBank/DDBJ whole genome shotgun (WGS) entry which is preliminary data.</text>
</comment>
<dbReference type="AlphaFoldDB" id="A0AAD4K204"/>
<protein>
    <submittedName>
        <fullName evidence="1">Uncharacterized protein</fullName>
    </submittedName>
</protein>
<dbReference type="PANTHER" id="PTHR21112:SF0">
    <property type="entry name" value="CHEMOSENSORY PROTEIN A 29A-RELATED"/>
    <property type="match status" value="1"/>
</dbReference>
<gene>
    <name evidence="1" type="ORF">KR093_010118</name>
</gene>
<sequence length="162" mass="19293">QRRWDYEPITMEPYTSDPDKLFIDFRIKRNSRGDYNYFGYFYFNYDIDETTMVEATAMRSQSGNEDDYKPVPWTISKQPYQEFLENFYHDLVYKNFGSCSNFKKPEDVLPWENGNYTFSDCEITGDGMPEIAPQGYYKIDFNVTGEVDWGFQAVCKIFDKLM</sequence>
<feature type="non-terminal residue" evidence="1">
    <location>
        <position position="1"/>
    </location>
</feature>
<dbReference type="Proteomes" id="UP001200034">
    <property type="component" value="Unassembled WGS sequence"/>
</dbReference>
<organism evidence="1 2">
    <name type="scientific">Drosophila rubida</name>
    <dbReference type="NCBI Taxonomy" id="30044"/>
    <lineage>
        <taxon>Eukaryota</taxon>
        <taxon>Metazoa</taxon>
        <taxon>Ecdysozoa</taxon>
        <taxon>Arthropoda</taxon>
        <taxon>Hexapoda</taxon>
        <taxon>Insecta</taxon>
        <taxon>Pterygota</taxon>
        <taxon>Neoptera</taxon>
        <taxon>Endopterygota</taxon>
        <taxon>Diptera</taxon>
        <taxon>Brachycera</taxon>
        <taxon>Muscomorpha</taxon>
        <taxon>Ephydroidea</taxon>
        <taxon>Drosophilidae</taxon>
        <taxon>Drosophila</taxon>
    </lineage>
</organism>